<dbReference type="PANTHER" id="PTHR43155">
    <property type="entry name" value="CYCLIC DI-GMP PHOSPHODIESTERASE PA4108-RELATED"/>
    <property type="match status" value="1"/>
</dbReference>
<dbReference type="Pfam" id="PF13487">
    <property type="entry name" value="HD_5"/>
    <property type="match status" value="1"/>
</dbReference>
<proteinExistence type="predicted"/>
<feature type="domain" description="HD-GYP" evidence="1">
    <location>
        <begin position="116"/>
        <end position="307"/>
    </location>
</feature>
<organism evidence="2 3">
    <name type="scientific">Pseudodesulfovibrio senegalensis</name>
    <dbReference type="NCBI Taxonomy" id="1721087"/>
    <lineage>
        <taxon>Bacteria</taxon>
        <taxon>Pseudomonadati</taxon>
        <taxon>Thermodesulfobacteriota</taxon>
        <taxon>Desulfovibrionia</taxon>
        <taxon>Desulfovibrionales</taxon>
        <taxon>Desulfovibrionaceae</taxon>
    </lineage>
</organism>
<dbReference type="CDD" id="cd00077">
    <property type="entry name" value="HDc"/>
    <property type="match status" value="1"/>
</dbReference>
<dbReference type="AlphaFoldDB" id="A0A6N6N0Z8"/>
<dbReference type="PANTHER" id="PTHR43155:SF2">
    <property type="entry name" value="CYCLIC DI-GMP PHOSPHODIESTERASE PA4108"/>
    <property type="match status" value="1"/>
</dbReference>
<dbReference type="SUPFAM" id="SSF109604">
    <property type="entry name" value="HD-domain/PDEase-like"/>
    <property type="match status" value="1"/>
</dbReference>
<evidence type="ECO:0000259" key="1">
    <source>
        <dbReference type="PROSITE" id="PS51832"/>
    </source>
</evidence>
<gene>
    <name evidence="2" type="ORF">F8A88_13085</name>
</gene>
<reference evidence="2 3" key="1">
    <citation type="journal article" date="2017" name="Int. J. Syst. Evol. Microbiol.">
        <title>Desulfovibrio senegalensis sp. nov., a mesophilic sulfate reducer isolated from marine sediment.</title>
        <authorList>
            <person name="Thioye A."/>
            <person name="Gam Z.B.A."/>
            <person name="Mbengue M."/>
            <person name="Cayol J.L."/>
            <person name="Joseph-Bartoli M."/>
            <person name="Toure-Kane C."/>
            <person name="Labat M."/>
        </authorList>
    </citation>
    <scope>NUCLEOTIDE SEQUENCE [LARGE SCALE GENOMIC DNA]</scope>
    <source>
        <strain evidence="2 3">DSM 101509</strain>
    </source>
</reference>
<accession>A0A6N6N0Z8</accession>
<dbReference type="OrthoDB" id="9776628at2"/>
<keyword evidence="3" id="KW-1185">Reference proteome</keyword>
<dbReference type="SMART" id="SM00471">
    <property type="entry name" value="HDc"/>
    <property type="match status" value="1"/>
</dbReference>
<protein>
    <submittedName>
        <fullName evidence="2">HD domain-containing protein</fullName>
    </submittedName>
</protein>
<dbReference type="PROSITE" id="PS51832">
    <property type="entry name" value="HD_GYP"/>
    <property type="match status" value="1"/>
</dbReference>
<dbReference type="EMBL" id="WAIE01000006">
    <property type="protein sequence ID" value="KAB1440936.1"/>
    <property type="molecule type" value="Genomic_DNA"/>
</dbReference>
<sequence>MLFPNAMGSFSVYLWQGNDFVLYTRSGQTFTEKHRQTLYNNGVKEIYVQSEDKPHYEKYIEENLGSILTNEALPLEDRSRVFYEASSSVVQSVFSNKLPGALSSAYFNRVSAVVENSIRFLSSGHSLSTLGPFISHDYKTYTHCIHVFIFLVAILNTYDLDEPEIFECGLGAILHDLGKTKIPKNILNKRGALTLGEREIIESHPMHGVSICSLLPLSQNTINCILFHHEKMDGSGYPAGLRGDDIPLPVRAIAIADIYDALTSARPYADAMAPYEALKLMRHKMHKELDMDVFKRLVAVLGGANML</sequence>
<dbReference type="Proteomes" id="UP000438699">
    <property type="component" value="Unassembled WGS sequence"/>
</dbReference>
<name>A0A6N6N0Z8_9BACT</name>
<evidence type="ECO:0000313" key="3">
    <source>
        <dbReference type="Proteomes" id="UP000438699"/>
    </source>
</evidence>
<dbReference type="InterPro" id="IPR037522">
    <property type="entry name" value="HD_GYP_dom"/>
</dbReference>
<dbReference type="InterPro" id="IPR003607">
    <property type="entry name" value="HD/PDEase_dom"/>
</dbReference>
<comment type="caution">
    <text evidence="2">The sequence shown here is derived from an EMBL/GenBank/DDBJ whole genome shotgun (WGS) entry which is preliminary data.</text>
</comment>
<dbReference type="Gene3D" id="1.10.3210.10">
    <property type="entry name" value="Hypothetical protein af1432"/>
    <property type="match status" value="1"/>
</dbReference>
<evidence type="ECO:0000313" key="2">
    <source>
        <dbReference type="EMBL" id="KAB1440936.1"/>
    </source>
</evidence>